<protein>
    <recommendedName>
        <fullName evidence="2">DUF4426 domain-containing protein</fullName>
    </recommendedName>
</protein>
<dbReference type="EMBL" id="LDXT01000080">
    <property type="protein sequence ID" value="KRT55364.1"/>
    <property type="molecule type" value="Genomic_DNA"/>
</dbReference>
<sequence>MRTKIAQIALPLLYLFSANLLAENSTTIPGYKIHHNALPTAALDSEVAKAYQIQRSKYRGLLNVSVIKTQAGTTGSPAHAIVQAYATNILGQRIDIPMREVKETGAIYYLGEFRITDRETLNFSIKVKPKGEPRFYKAQLKQQFFID</sequence>
<gene>
    <name evidence="3" type="ORF">Ga0074115_11720</name>
    <name evidence="4" type="ORF">Ga0076813_15386</name>
</gene>
<reference evidence="5 6" key="1">
    <citation type="submission" date="2015-11" db="EMBL/GenBank/DDBJ databases">
        <title>The genome of Candidatus Endoriftia persephone in Ridgeia piscesae and population structure of the North Eastern Pacific vestimentiferan symbionts.</title>
        <authorList>
            <person name="Perez M."/>
            <person name="Juniper K.S."/>
        </authorList>
    </citation>
    <scope>NUCLEOTIDE SEQUENCE [LARGE SCALE GENOMIC DNA]</scope>
    <source>
        <strain evidence="4">Ind10</strain>
        <strain evidence="3">Ind11</strain>
    </source>
</reference>
<dbReference type="RefSeq" id="WP_057956182.1">
    <property type="nucleotide sequence ID" value="NZ_KQ556911.1"/>
</dbReference>
<evidence type="ECO:0000259" key="2">
    <source>
        <dbReference type="Pfam" id="PF14467"/>
    </source>
</evidence>
<dbReference type="AlphaFoldDB" id="A0A0T5YXJ5"/>
<dbReference type="STRING" id="54398.Ga0074115_11720"/>
<dbReference type="Gene3D" id="2.60.40.3340">
    <property type="entry name" value="Domain of unknown function DUF4426"/>
    <property type="match status" value="1"/>
</dbReference>
<keyword evidence="6" id="KW-1185">Reference proteome</keyword>
<organism evidence="3 6">
    <name type="scientific">endosymbiont of Ridgeia piscesae</name>
    <dbReference type="NCBI Taxonomy" id="54398"/>
    <lineage>
        <taxon>Bacteria</taxon>
        <taxon>Pseudomonadati</taxon>
        <taxon>Pseudomonadota</taxon>
        <taxon>Gammaproteobacteria</taxon>
        <taxon>sulfur-oxidizing symbionts</taxon>
    </lineage>
</organism>
<name>A0A0T5YXJ5_9GAMM</name>
<evidence type="ECO:0000256" key="1">
    <source>
        <dbReference type="SAM" id="SignalP"/>
    </source>
</evidence>
<evidence type="ECO:0000313" key="4">
    <source>
        <dbReference type="EMBL" id="KRT59380.1"/>
    </source>
</evidence>
<proteinExistence type="predicted"/>
<evidence type="ECO:0000313" key="3">
    <source>
        <dbReference type="EMBL" id="KRT55364.1"/>
    </source>
</evidence>
<evidence type="ECO:0000313" key="5">
    <source>
        <dbReference type="Proteomes" id="UP000051276"/>
    </source>
</evidence>
<dbReference type="Proteomes" id="UP000051276">
    <property type="component" value="Unassembled WGS sequence"/>
</dbReference>
<dbReference type="OrthoDB" id="8563353at2"/>
<comment type="caution">
    <text evidence="3">The sequence shown here is derived from an EMBL/GenBank/DDBJ whole genome shotgun (WGS) entry which is preliminary data.</text>
</comment>
<dbReference type="Pfam" id="PF14467">
    <property type="entry name" value="DUF4426"/>
    <property type="match status" value="1"/>
</dbReference>
<feature type="signal peptide" evidence="1">
    <location>
        <begin position="1"/>
        <end position="22"/>
    </location>
</feature>
<dbReference type="EMBL" id="LMXI01000156">
    <property type="protein sequence ID" value="KRT59380.1"/>
    <property type="molecule type" value="Genomic_DNA"/>
</dbReference>
<dbReference type="InterPro" id="IPR025218">
    <property type="entry name" value="DUF4426"/>
</dbReference>
<feature type="chain" id="PRO_5010437717" description="DUF4426 domain-containing protein" evidence="1">
    <location>
        <begin position="23"/>
        <end position="147"/>
    </location>
</feature>
<feature type="domain" description="DUF4426" evidence="2">
    <location>
        <begin position="29"/>
        <end position="147"/>
    </location>
</feature>
<evidence type="ECO:0000313" key="6">
    <source>
        <dbReference type="Proteomes" id="UP000051634"/>
    </source>
</evidence>
<accession>A0A0T5YXJ5</accession>
<dbReference type="Proteomes" id="UP000051634">
    <property type="component" value="Unassembled WGS sequence"/>
</dbReference>
<keyword evidence="1" id="KW-0732">Signal</keyword>